<keyword evidence="4" id="KW-1185">Reference proteome</keyword>
<evidence type="ECO:0008006" key="5">
    <source>
        <dbReference type="Google" id="ProtNLM"/>
    </source>
</evidence>
<evidence type="ECO:0000313" key="4">
    <source>
        <dbReference type="Proteomes" id="UP000297403"/>
    </source>
</evidence>
<proteinExistence type="predicted"/>
<dbReference type="EMBL" id="SOFY01000014">
    <property type="protein sequence ID" value="TFC51183.1"/>
    <property type="molecule type" value="Genomic_DNA"/>
</dbReference>
<accession>A0AAQ2C7G6</accession>
<dbReference type="Proteomes" id="UP000297403">
    <property type="component" value="Unassembled WGS sequence"/>
</dbReference>
<dbReference type="AlphaFoldDB" id="A0AAQ2C7G6"/>
<keyword evidence="2" id="KW-0472">Membrane</keyword>
<feature type="transmembrane region" description="Helical" evidence="2">
    <location>
        <begin position="574"/>
        <end position="593"/>
    </location>
</feature>
<feature type="transmembrane region" description="Helical" evidence="2">
    <location>
        <begin position="548"/>
        <end position="568"/>
    </location>
</feature>
<evidence type="ECO:0000313" key="3">
    <source>
        <dbReference type="EMBL" id="TFC51183.1"/>
    </source>
</evidence>
<gene>
    <name evidence="3" type="ORF">E3O49_03610</name>
</gene>
<feature type="transmembrane region" description="Helical" evidence="2">
    <location>
        <begin position="429"/>
        <end position="451"/>
    </location>
</feature>
<dbReference type="GO" id="GO:0005975">
    <property type="term" value="P:carbohydrate metabolic process"/>
    <property type="evidence" value="ECO:0007669"/>
    <property type="project" value="UniProtKB-ARBA"/>
</dbReference>
<feature type="compositionally biased region" description="Low complexity" evidence="1">
    <location>
        <begin position="352"/>
        <end position="385"/>
    </location>
</feature>
<dbReference type="RefSeq" id="WP_134451008.1">
    <property type="nucleotide sequence ID" value="NZ_SOFY01000014.1"/>
</dbReference>
<feature type="transmembrane region" description="Helical" evidence="2">
    <location>
        <begin position="605"/>
        <end position="624"/>
    </location>
</feature>
<feature type="compositionally biased region" description="Low complexity" evidence="1">
    <location>
        <begin position="90"/>
        <end position="103"/>
    </location>
</feature>
<feature type="transmembrane region" description="Helical" evidence="2">
    <location>
        <begin position="490"/>
        <end position="510"/>
    </location>
</feature>
<organism evidence="3 4">
    <name type="scientific">Cryobacterium shii</name>
    <dbReference type="NCBI Taxonomy" id="1259235"/>
    <lineage>
        <taxon>Bacteria</taxon>
        <taxon>Bacillati</taxon>
        <taxon>Actinomycetota</taxon>
        <taxon>Actinomycetes</taxon>
        <taxon>Micrococcales</taxon>
        <taxon>Microbacteriaceae</taxon>
        <taxon>Cryobacterium</taxon>
    </lineage>
</organism>
<feature type="transmembrane region" description="Helical" evidence="2">
    <location>
        <begin position="668"/>
        <end position="693"/>
    </location>
</feature>
<protein>
    <recommendedName>
        <fullName evidence="5">Bacterial Ig-like domain-containing protein</fullName>
    </recommendedName>
</protein>
<feature type="transmembrane region" description="Helical" evidence="2">
    <location>
        <begin position="699"/>
        <end position="719"/>
    </location>
</feature>
<keyword evidence="2" id="KW-1133">Transmembrane helix</keyword>
<evidence type="ECO:0000256" key="2">
    <source>
        <dbReference type="SAM" id="Phobius"/>
    </source>
</evidence>
<keyword evidence="2" id="KW-0812">Transmembrane</keyword>
<feature type="region of interest" description="Disordered" evidence="1">
    <location>
        <begin position="46"/>
        <end position="106"/>
    </location>
</feature>
<feature type="transmembrane region" description="Helical" evidence="2">
    <location>
        <begin position="516"/>
        <end position="541"/>
    </location>
</feature>
<reference evidence="3 4" key="1">
    <citation type="submission" date="2019-03" db="EMBL/GenBank/DDBJ databases">
        <title>Genomics of glacier-inhabiting Cryobacterium strains.</title>
        <authorList>
            <person name="Liu Q."/>
            <person name="Xin Y.-H."/>
        </authorList>
    </citation>
    <scope>NUCLEOTIDE SEQUENCE [LARGE SCALE GENOMIC DNA]</scope>
    <source>
        <strain evidence="4">TMT1-22</strain>
    </source>
</reference>
<feature type="compositionally biased region" description="Low complexity" evidence="1">
    <location>
        <begin position="63"/>
        <end position="83"/>
    </location>
</feature>
<comment type="caution">
    <text evidence="3">The sequence shown here is derived from an EMBL/GenBank/DDBJ whole genome shotgun (WGS) entry which is preliminary data.</text>
</comment>
<sequence length="728" mass="72588">MVGTRFTGSGSSRARRSYRAGRLLAGVLLLGFLVPALLAGGSVGSAVAATSSPTPAPAPTPAATPAATPAPTRSSAPPTVSPTITGPRPGSFVGSGSTTVSGTGEPGQEIQLLSAFPGEDPSCILVVDDSSEWSCTGVRLPSGPSVRLRVVVTADPAFAAEQTIAVLAAPVVTGGPSGQAASNGVVRGTAYPNASVIVRLADGNRCTATADTSGAWTCAFGGRLASGAAEVTAAQQATFSLPSWSNESAAIALLFDVDRPAPPTVTEPAAGGRVPLDRATYAGSGENGSTVTVFAGAYSVCSGVVAGGSWTCSAGGVAAGSYAVIAVQQDAAGNVGQGSPAFTLAYGPAAPAPAAGRATPSPRASAPLAAATATAAPAPEPARSPQTATPSQRDGDEAVALGALPGGWSDPTRFATAVLPPWSPSGLSWSQAVLLSLGSLMLLYVPARLLAGTLSRSRGGRPVWPGTAIAGRNRARQEYETAPDVAVNRWLVAGAALAAAATLIMLSGPVTSQPAYLRLLLAVMVALIVVNGVGALVPLWWSSRICRVPASVTFLPRYLLLVAVTALGSRLFEVHPALVFGLLGSVAATPGALNPERGQIAAVRAGSLIGLSTAGWLALGLLPTADGFLSSLGAEIANSVVLTAIGSVALVLIPIGRTSGRSILAWSPSIWAGLTTLAFTIMFGVLSPAVAIWNGDGTVTLLGVAAGVFAALSVGAWAWQRFVTPSRG</sequence>
<feature type="transmembrane region" description="Helical" evidence="2">
    <location>
        <begin position="636"/>
        <end position="656"/>
    </location>
</feature>
<feature type="region of interest" description="Disordered" evidence="1">
    <location>
        <begin position="352"/>
        <end position="395"/>
    </location>
</feature>
<dbReference type="InterPro" id="IPR013783">
    <property type="entry name" value="Ig-like_fold"/>
</dbReference>
<dbReference type="Gene3D" id="2.60.40.10">
    <property type="entry name" value="Immunoglobulins"/>
    <property type="match status" value="2"/>
</dbReference>
<evidence type="ECO:0000256" key="1">
    <source>
        <dbReference type="SAM" id="MobiDB-lite"/>
    </source>
</evidence>
<name>A0AAQ2C7G6_9MICO</name>